<evidence type="ECO:0000256" key="6">
    <source>
        <dbReference type="SAM" id="Phobius"/>
    </source>
</evidence>
<feature type="transmembrane region" description="Helical" evidence="6">
    <location>
        <begin position="367"/>
        <end position="390"/>
    </location>
</feature>
<feature type="transmembrane region" description="Helical" evidence="6">
    <location>
        <begin position="397"/>
        <end position="416"/>
    </location>
</feature>
<dbReference type="GO" id="GO:0015174">
    <property type="term" value="F:basic amino acid transmembrane transporter activity"/>
    <property type="evidence" value="ECO:0007669"/>
    <property type="project" value="TreeGrafter"/>
</dbReference>
<feature type="transmembrane region" description="Helical" evidence="6">
    <location>
        <begin position="460"/>
        <end position="486"/>
    </location>
</feature>
<evidence type="ECO:0000259" key="7">
    <source>
        <dbReference type="PROSITE" id="PS50850"/>
    </source>
</evidence>
<evidence type="ECO:0000313" key="8">
    <source>
        <dbReference type="EMBL" id="KAJ2903547.1"/>
    </source>
</evidence>
<accession>A0AAD5S1D9</accession>
<dbReference type="GO" id="GO:0000329">
    <property type="term" value="C:fungal-type vacuole membrane"/>
    <property type="evidence" value="ECO:0007669"/>
    <property type="project" value="TreeGrafter"/>
</dbReference>
<evidence type="ECO:0000313" key="9">
    <source>
        <dbReference type="Proteomes" id="UP001201980"/>
    </source>
</evidence>
<proteinExistence type="predicted"/>
<comment type="subcellular location">
    <subcellularLocation>
        <location evidence="1">Membrane</location>
        <topology evidence="1">Multi-pass membrane protein</topology>
    </subcellularLocation>
</comment>
<feature type="region of interest" description="Disordered" evidence="5">
    <location>
        <begin position="569"/>
        <end position="591"/>
    </location>
</feature>
<feature type="region of interest" description="Disordered" evidence="5">
    <location>
        <begin position="1"/>
        <end position="62"/>
    </location>
</feature>
<keyword evidence="3 6" id="KW-1133">Transmembrane helix</keyword>
<dbReference type="PANTHER" id="PTHR23501">
    <property type="entry name" value="MAJOR FACILITATOR SUPERFAMILY"/>
    <property type="match status" value="1"/>
</dbReference>
<dbReference type="PANTHER" id="PTHR23501:SF6">
    <property type="entry name" value="MULTIDRUG TRANSPORTER, PUTATIVE (AFU_ORTHOLOGUE AFUA_3G14560)-RELATED"/>
    <property type="match status" value="1"/>
</dbReference>
<gene>
    <name evidence="8" type="ORF">MKZ38_009672</name>
</gene>
<evidence type="ECO:0000256" key="2">
    <source>
        <dbReference type="ARBA" id="ARBA00022692"/>
    </source>
</evidence>
<evidence type="ECO:0000256" key="1">
    <source>
        <dbReference type="ARBA" id="ARBA00004141"/>
    </source>
</evidence>
<feature type="transmembrane region" description="Helical" evidence="6">
    <location>
        <begin position="334"/>
        <end position="361"/>
    </location>
</feature>
<dbReference type="Proteomes" id="UP001201980">
    <property type="component" value="Unassembled WGS sequence"/>
</dbReference>
<feature type="transmembrane region" description="Helical" evidence="6">
    <location>
        <begin position="197"/>
        <end position="220"/>
    </location>
</feature>
<evidence type="ECO:0000256" key="4">
    <source>
        <dbReference type="ARBA" id="ARBA00023136"/>
    </source>
</evidence>
<sequence>MPDPTDHDDAAGRESVEENAPLLAAASASTSSADAASDASSHTTIPGDGGENGNAFEDLSKSQSQVTTKRGVGIALSMWVLIFLQAINMSGMPMAQSTIAEDLNAYDNAMWFTTSYIIAMSCFGPIVGRLAGAIFSPRVLIAGASTIFAIGGALTSAAHSFGTLVAGRVVAGMGGAGILTLGIILVIQLVSDKRRGLFIGFVNLCFTVGLSLGAVVFGAVVPEFGWRVLFLAQAPLSLLGGLGVFFSLPAHLKAHVAGPEDTRPIMTKLANIDYMGALTMIASIVLFLAGLSGKIQPILLILSVVVLMIFLYIEYKVASEPIIPLKVLSSRGQLLTCLAQLGFMAARWTVLFYTPIFALAVRGLSPAVSGAILIPTNAGFGSGGLLVGFFHIRRKGSFWLPCVVSIACFSLSLFFIGQVSTPAVSPALYIFLVFLNGLCTGAAMNYTLHHLLHLVPPETHFVATSLLGTFRGFAGSFGVAIGGGIFGRTLRGVLEDGFNKLDDGKDRSGMISKLIGSPAAVYHDGLSATEQDIAIQGYVAALKTVFTGAVVLAIVVIAIQAGAGWKGAIPDDQENEDEIEEAMENRGVDGD</sequence>
<reference evidence="8" key="1">
    <citation type="submission" date="2022-07" db="EMBL/GenBank/DDBJ databases">
        <title>Draft genome sequence of Zalerion maritima ATCC 34329, a (micro)plastics degrading marine fungus.</title>
        <authorList>
            <person name="Paco A."/>
            <person name="Goncalves M.F.M."/>
            <person name="Rocha-Santos T.A.P."/>
            <person name="Alves A."/>
        </authorList>
    </citation>
    <scope>NUCLEOTIDE SEQUENCE</scope>
    <source>
        <strain evidence="8">ATCC 34329</strain>
    </source>
</reference>
<comment type="caution">
    <text evidence="8">The sequence shown here is derived from an EMBL/GenBank/DDBJ whole genome shotgun (WGS) entry which is preliminary data.</text>
</comment>
<name>A0AAD5S1D9_9PEZI</name>
<feature type="domain" description="Major facilitator superfamily (MFS) profile" evidence="7">
    <location>
        <begin position="74"/>
        <end position="560"/>
    </location>
</feature>
<feature type="transmembrane region" description="Helical" evidence="6">
    <location>
        <begin position="428"/>
        <end position="448"/>
    </location>
</feature>
<feature type="compositionally biased region" description="Acidic residues" evidence="5">
    <location>
        <begin position="571"/>
        <end position="582"/>
    </location>
</feature>
<dbReference type="Gene3D" id="1.20.1250.20">
    <property type="entry name" value="MFS general substrate transporter like domains"/>
    <property type="match status" value="2"/>
</dbReference>
<evidence type="ECO:0000256" key="5">
    <source>
        <dbReference type="SAM" id="MobiDB-lite"/>
    </source>
</evidence>
<dbReference type="AlphaFoldDB" id="A0AAD5S1D9"/>
<feature type="transmembrane region" description="Helical" evidence="6">
    <location>
        <begin position="295"/>
        <end position="313"/>
    </location>
</feature>
<feature type="transmembrane region" description="Helical" evidence="6">
    <location>
        <begin position="139"/>
        <end position="158"/>
    </location>
</feature>
<dbReference type="InterPro" id="IPR020846">
    <property type="entry name" value="MFS_dom"/>
</dbReference>
<feature type="transmembrane region" description="Helical" evidence="6">
    <location>
        <begin position="71"/>
        <end position="89"/>
    </location>
</feature>
<protein>
    <submittedName>
        <fullName evidence="8">Major facilitator superfamily domain-containing protein</fullName>
    </submittedName>
</protein>
<evidence type="ECO:0000256" key="3">
    <source>
        <dbReference type="ARBA" id="ARBA00022989"/>
    </source>
</evidence>
<dbReference type="InterPro" id="IPR036259">
    <property type="entry name" value="MFS_trans_sf"/>
</dbReference>
<dbReference type="SUPFAM" id="SSF103473">
    <property type="entry name" value="MFS general substrate transporter"/>
    <property type="match status" value="1"/>
</dbReference>
<dbReference type="EMBL" id="JAKWBI020000078">
    <property type="protein sequence ID" value="KAJ2903547.1"/>
    <property type="molecule type" value="Genomic_DNA"/>
</dbReference>
<feature type="transmembrane region" description="Helical" evidence="6">
    <location>
        <begin position="226"/>
        <end position="248"/>
    </location>
</feature>
<dbReference type="PROSITE" id="PS50850">
    <property type="entry name" value="MFS"/>
    <property type="match status" value="1"/>
</dbReference>
<keyword evidence="2 6" id="KW-0812">Transmembrane</keyword>
<keyword evidence="4 6" id="KW-0472">Membrane</keyword>
<feature type="transmembrane region" description="Helical" evidence="6">
    <location>
        <begin position="109"/>
        <end position="127"/>
    </location>
</feature>
<organism evidence="8 9">
    <name type="scientific">Zalerion maritima</name>
    <dbReference type="NCBI Taxonomy" id="339359"/>
    <lineage>
        <taxon>Eukaryota</taxon>
        <taxon>Fungi</taxon>
        <taxon>Dikarya</taxon>
        <taxon>Ascomycota</taxon>
        <taxon>Pezizomycotina</taxon>
        <taxon>Sordariomycetes</taxon>
        <taxon>Lulworthiomycetidae</taxon>
        <taxon>Lulworthiales</taxon>
        <taxon>Lulworthiaceae</taxon>
        <taxon>Zalerion</taxon>
    </lineage>
</organism>
<dbReference type="InterPro" id="IPR011701">
    <property type="entry name" value="MFS"/>
</dbReference>
<dbReference type="Pfam" id="PF07690">
    <property type="entry name" value="MFS_1"/>
    <property type="match status" value="1"/>
</dbReference>
<feature type="transmembrane region" description="Helical" evidence="6">
    <location>
        <begin position="269"/>
        <end position="289"/>
    </location>
</feature>
<feature type="transmembrane region" description="Helical" evidence="6">
    <location>
        <begin position="170"/>
        <end position="190"/>
    </location>
</feature>
<feature type="transmembrane region" description="Helical" evidence="6">
    <location>
        <begin position="535"/>
        <end position="559"/>
    </location>
</feature>
<feature type="compositionally biased region" description="Basic and acidic residues" evidence="5">
    <location>
        <begin position="1"/>
        <end position="16"/>
    </location>
</feature>
<keyword evidence="9" id="KW-1185">Reference proteome</keyword>
<feature type="compositionally biased region" description="Low complexity" evidence="5">
    <location>
        <begin position="24"/>
        <end position="41"/>
    </location>
</feature>